<keyword evidence="6" id="KW-0732">Signal</keyword>
<accession>A0A6J1N0A9</accession>
<dbReference type="SUPFAM" id="SSF53474">
    <property type="entry name" value="alpha/beta-Hydrolases"/>
    <property type="match status" value="1"/>
</dbReference>
<feature type="chain" id="PRO_5027163133" description="Carboxylic ester hydrolase" evidence="6">
    <location>
        <begin position="23"/>
        <end position="560"/>
    </location>
</feature>
<dbReference type="KEGG" id="bany:112047397"/>
<evidence type="ECO:0000313" key="9">
    <source>
        <dbReference type="RefSeq" id="XP_023940279.1"/>
    </source>
</evidence>
<dbReference type="InterPro" id="IPR002018">
    <property type="entry name" value="CarbesteraseB"/>
</dbReference>
<dbReference type="EC" id="3.1.1.-" evidence="6"/>
<gene>
    <name evidence="9" type="primary">LOC112047397</name>
</gene>
<evidence type="ECO:0000256" key="6">
    <source>
        <dbReference type="RuleBase" id="RU361235"/>
    </source>
</evidence>
<dbReference type="InterPro" id="IPR029058">
    <property type="entry name" value="AB_hydrolase_fold"/>
</dbReference>
<organism evidence="8 9">
    <name type="scientific">Bicyclus anynana</name>
    <name type="common">Squinting bush brown butterfly</name>
    <dbReference type="NCBI Taxonomy" id="110368"/>
    <lineage>
        <taxon>Eukaryota</taxon>
        <taxon>Metazoa</taxon>
        <taxon>Ecdysozoa</taxon>
        <taxon>Arthropoda</taxon>
        <taxon>Hexapoda</taxon>
        <taxon>Insecta</taxon>
        <taxon>Pterygota</taxon>
        <taxon>Neoptera</taxon>
        <taxon>Endopterygota</taxon>
        <taxon>Lepidoptera</taxon>
        <taxon>Glossata</taxon>
        <taxon>Ditrysia</taxon>
        <taxon>Papilionoidea</taxon>
        <taxon>Nymphalidae</taxon>
        <taxon>Satyrinae</taxon>
        <taxon>Satyrini</taxon>
        <taxon>Mycalesina</taxon>
        <taxon>Bicyclus</taxon>
    </lineage>
</organism>
<dbReference type="Pfam" id="PF00135">
    <property type="entry name" value="COesterase"/>
    <property type="match status" value="1"/>
</dbReference>
<evidence type="ECO:0000256" key="2">
    <source>
        <dbReference type="ARBA" id="ARBA00022487"/>
    </source>
</evidence>
<feature type="domain" description="Carboxylesterase type B" evidence="7">
    <location>
        <begin position="27"/>
        <end position="549"/>
    </location>
</feature>
<evidence type="ECO:0000259" key="7">
    <source>
        <dbReference type="Pfam" id="PF00135"/>
    </source>
</evidence>
<feature type="signal peptide" evidence="6">
    <location>
        <begin position="1"/>
        <end position="22"/>
    </location>
</feature>
<evidence type="ECO:0000256" key="3">
    <source>
        <dbReference type="ARBA" id="ARBA00022801"/>
    </source>
</evidence>
<dbReference type="RefSeq" id="XP_023940279.1">
    <property type="nucleotide sequence ID" value="XM_024084511.2"/>
</dbReference>
<dbReference type="InterPro" id="IPR019819">
    <property type="entry name" value="Carboxylesterase_B_CS"/>
</dbReference>
<proteinExistence type="inferred from homology"/>
<dbReference type="GO" id="GO:0052689">
    <property type="term" value="F:carboxylic ester hydrolase activity"/>
    <property type="evidence" value="ECO:0007669"/>
    <property type="project" value="UniProtKB-KW"/>
</dbReference>
<sequence>MAALQMIVIGILVALEIKLAHQHVEAIIVPVEQGLLEGEQKWTITGDTLYYSFKGIPYASPPTGNLRFKAPQPALSWKGIRNATEHGNICPQVDEFTNKFIPGSEDCLFLNVYTPNLTPDSLLTVMFFIHGGGYAFGSGNDDNYGPDFLINSNVVVVTINYRLDSLGFLCLDTKEVPGNAGMKDQVAALRWVKTNIKNFGGDPNGVTVFGQSAGGSSSTLHALSPMSKGLFQRVIAMSGVPMSVFSVEFEPKRRAFVLGKILGFETTNTTSLLEYLQSATVDQLVGKNLSVIAVEDYINIYFKSYFEPVVENDFGQEMFLTESPNVLIKDGRIHDVDILLGYTTAEAVVGLFMFESTPTIENCDRYKETLVPVEVLYASSPKTTVELGNLIKEYYNGPKPLSVKRMTQFVKYATDVYNYNVIRYARQRSNFSGNSSTYLYQFSCMSERNVLSQQGFKYGIIGVAHTDDLMYVFNANKYNLPVIKNATSYTMIQNTCTLLTNFAKYGNPTPGSNLGVEWPKYNMQTQLYLDIGEELVVGTKPLASMMDFWDSVYKRAEIPF</sequence>
<protein>
    <recommendedName>
        <fullName evidence="6">Carboxylic ester hydrolase</fullName>
        <ecNumber evidence="6">3.1.1.-</ecNumber>
    </recommendedName>
</protein>
<dbReference type="PROSITE" id="PS00941">
    <property type="entry name" value="CARBOXYLESTERASE_B_2"/>
    <property type="match status" value="1"/>
</dbReference>
<dbReference type="InterPro" id="IPR019826">
    <property type="entry name" value="Carboxylesterase_B_AS"/>
</dbReference>
<keyword evidence="2" id="KW-0719">Serine esterase</keyword>
<dbReference type="PROSITE" id="PS00122">
    <property type="entry name" value="CARBOXYLESTERASE_B_1"/>
    <property type="match status" value="1"/>
</dbReference>
<evidence type="ECO:0000256" key="1">
    <source>
        <dbReference type="ARBA" id="ARBA00005964"/>
    </source>
</evidence>
<reference evidence="9" key="1">
    <citation type="submission" date="2025-08" db="UniProtKB">
        <authorList>
            <consortium name="RefSeq"/>
        </authorList>
    </citation>
    <scope>IDENTIFICATION</scope>
</reference>
<dbReference type="InterPro" id="IPR050309">
    <property type="entry name" value="Type-B_Carboxylest/Lipase"/>
</dbReference>
<dbReference type="Gene3D" id="3.40.50.1820">
    <property type="entry name" value="alpha/beta hydrolase"/>
    <property type="match status" value="1"/>
</dbReference>
<comment type="similarity">
    <text evidence="1 6">Belongs to the type-B carboxylesterase/lipase family.</text>
</comment>
<keyword evidence="3 6" id="KW-0378">Hydrolase</keyword>
<keyword evidence="5" id="KW-0325">Glycoprotein</keyword>
<keyword evidence="4" id="KW-1015">Disulfide bond</keyword>
<dbReference type="PANTHER" id="PTHR11559">
    <property type="entry name" value="CARBOXYLESTERASE"/>
    <property type="match status" value="1"/>
</dbReference>
<evidence type="ECO:0000256" key="5">
    <source>
        <dbReference type="ARBA" id="ARBA00023180"/>
    </source>
</evidence>
<name>A0A6J1N0A9_BICAN</name>
<evidence type="ECO:0000256" key="4">
    <source>
        <dbReference type="ARBA" id="ARBA00023157"/>
    </source>
</evidence>
<evidence type="ECO:0000313" key="8">
    <source>
        <dbReference type="Proteomes" id="UP001652582"/>
    </source>
</evidence>
<keyword evidence="8" id="KW-1185">Reference proteome</keyword>
<dbReference type="GeneID" id="112047397"/>
<dbReference type="Proteomes" id="UP001652582">
    <property type="component" value="Chromosome 7"/>
</dbReference>
<dbReference type="AlphaFoldDB" id="A0A6J1N0A9"/>
<dbReference type="OrthoDB" id="19653at2759"/>